<protein>
    <submittedName>
        <fullName evidence="9">Membrane-associated protein</fullName>
    </submittedName>
</protein>
<dbReference type="RefSeq" id="WP_031576715.1">
    <property type="nucleotide sequence ID" value="NZ_FNDZ01000006.1"/>
</dbReference>
<evidence type="ECO:0000259" key="8">
    <source>
        <dbReference type="Pfam" id="PF09335"/>
    </source>
</evidence>
<evidence type="ECO:0000256" key="7">
    <source>
        <dbReference type="RuleBase" id="RU367016"/>
    </source>
</evidence>
<evidence type="ECO:0000313" key="9">
    <source>
        <dbReference type="EMBL" id="SDJ03095.1"/>
    </source>
</evidence>
<dbReference type="PANTHER" id="PTHR30353">
    <property type="entry name" value="INNER MEMBRANE PROTEIN DEDA-RELATED"/>
    <property type="match status" value="1"/>
</dbReference>
<evidence type="ECO:0000256" key="6">
    <source>
        <dbReference type="ARBA" id="ARBA00023136"/>
    </source>
</evidence>
<proteinExistence type="inferred from homology"/>
<evidence type="ECO:0000256" key="3">
    <source>
        <dbReference type="ARBA" id="ARBA00022475"/>
    </source>
</evidence>
<dbReference type="EMBL" id="FNDZ01000006">
    <property type="protein sequence ID" value="SDJ03095.1"/>
    <property type="molecule type" value="Genomic_DNA"/>
</dbReference>
<reference evidence="9 10" key="1">
    <citation type="submission" date="2016-10" db="EMBL/GenBank/DDBJ databases">
        <authorList>
            <person name="de Groot N.N."/>
        </authorList>
    </citation>
    <scope>NUCLEOTIDE SEQUENCE [LARGE SCALE GENOMIC DNA]</scope>
    <source>
        <strain evidence="9 10">CGMCC 1.5058</strain>
    </source>
</reference>
<feature type="transmembrane region" description="Helical" evidence="7">
    <location>
        <begin position="20"/>
        <end position="48"/>
    </location>
</feature>
<accession>A0A1G8QF89</accession>
<dbReference type="InterPro" id="IPR032818">
    <property type="entry name" value="DedA-like"/>
</dbReference>
<feature type="domain" description="VTT" evidence="8">
    <location>
        <begin position="48"/>
        <end position="177"/>
    </location>
</feature>
<dbReference type="Pfam" id="PF09335">
    <property type="entry name" value="VTT_dom"/>
    <property type="match status" value="1"/>
</dbReference>
<dbReference type="PANTHER" id="PTHR30353:SF0">
    <property type="entry name" value="TRANSMEMBRANE PROTEIN"/>
    <property type="match status" value="1"/>
</dbReference>
<evidence type="ECO:0000313" key="10">
    <source>
        <dbReference type="Proteomes" id="UP000183255"/>
    </source>
</evidence>
<evidence type="ECO:0000256" key="2">
    <source>
        <dbReference type="ARBA" id="ARBA00010792"/>
    </source>
</evidence>
<comment type="subcellular location">
    <subcellularLocation>
        <location evidence="1 7">Cell membrane</location>
        <topology evidence="1 7">Multi-pass membrane protein</topology>
    </subcellularLocation>
</comment>
<dbReference type="InterPro" id="IPR032816">
    <property type="entry name" value="VTT_dom"/>
</dbReference>
<dbReference type="Proteomes" id="UP000183255">
    <property type="component" value="Unassembled WGS sequence"/>
</dbReference>
<dbReference type="AlphaFoldDB" id="A0A1G8QF89"/>
<keyword evidence="4 7" id="KW-0812">Transmembrane</keyword>
<feature type="transmembrane region" description="Helical" evidence="7">
    <location>
        <begin position="68"/>
        <end position="87"/>
    </location>
</feature>
<feature type="transmembrane region" description="Helical" evidence="7">
    <location>
        <begin position="160"/>
        <end position="180"/>
    </location>
</feature>
<dbReference type="GO" id="GO:0005886">
    <property type="term" value="C:plasma membrane"/>
    <property type="evidence" value="ECO:0007669"/>
    <property type="project" value="UniProtKB-SubCell"/>
</dbReference>
<keyword evidence="6 7" id="KW-0472">Membrane</keyword>
<evidence type="ECO:0000256" key="5">
    <source>
        <dbReference type="ARBA" id="ARBA00022989"/>
    </source>
</evidence>
<name>A0A1G8QF89_9CLOT</name>
<comment type="similarity">
    <text evidence="2 7">Belongs to the DedA family.</text>
</comment>
<gene>
    <name evidence="9" type="ORF">SAMN05421804_106121</name>
</gene>
<feature type="transmembrane region" description="Helical" evidence="7">
    <location>
        <begin position="192"/>
        <end position="210"/>
    </location>
</feature>
<sequence length="220" mass="25363">MEISELIRFFTKLDTHITDLIEYFGIGAYLILFFIIFLETGAVILAILPGDSLLVGAGAFASTDDLNVVALLVGFYVATLLGDMLNFKIGKYLGEKYHRSRFEDRSLFKFINKENFDKVHHFFTHKGRRAFLISRFIPVARTLTPFIAGFTNVNFLDISFFMFIGNAMWTVLYVMIGFFVGNMEFLEGNFMYLMMVVFLISMIPAGIFFFRSRFLKKENL</sequence>
<organism evidence="9 10">
    <name type="scientific">Proteiniclasticum ruminis</name>
    <dbReference type="NCBI Taxonomy" id="398199"/>
    <lineage>
        <taxon>Bacteria</taxon>
        <taxon>Bacillati</taxon>
        <taxon>Bacillota</taxon>
        <taxon>Clostridia</taxon>
        <taxon>Eubacteriales</taxon>
        <taxon>Clostridiaceae</taxon>
        <taxon>Proteiniclasticum</taxon>
    </lineage>
</organism>
<keyword evidence="5 7" id="KW-1133">Transmembrane helix</keyword>
<evidence type="ECO:0000256" key="1">
    <source>
        <dbReference type="ARBA" id="ARBA00004651"/>
    </source>
</evidence>
<evidence type="ECO:0000256" key="4">
    <source>
        <dbReference type="ARBA" id="ARBA00022692"/>
    </source>
</evidence>
<keyword evidence="3 7" id="KW-1003">Cell membrane</keyword>